<gene>
    <name evidence="1" type="ORF">AW09_004502</name>
</gene>
<organism evidence="1 2">
    <name type="scientific">Candidatus Accumulibacter phosphatis</name>
    <dbReference type="NCBI Taxonomy" id="327160"/>
    <lineage>
        <taxon>Bacteria</taxon>
        <taxon>Pseudomonadati</taxon>
        <taxon>Pseudomonadota</taxon>
        <taxon>Betaproteobacteria</taxon>
        <taxon>Candidatus Accumulibacter</taxon>
    </lineage>
</organism>
<dbReference type="AlphaFoldDB" id="A0A084Y6R2"/>
<proteinExistence type="predicted"/>
<protein>
    <submittedName>
        <fullName evidence="1">Uncharacterized protein</fullName>
    </submittedName>
</protein>
<sequence length="150" mass="15757">MPGGALDQPQTGQCTWIARLQLQHAAVGGLGVGVAQSGQRTLGLVDAGMDHSFLSAGIADAVLDGTRVEKHRFLDFGQTGFDLLFGQQGLPFAVGILRCTSGQQECRCHPQAATPPFIRSCSCRSDLAGISPAHDYDPPIGMVCDCCKGK</sequence>
<name>A0A084Y6R2_9PROT</name>
<reference evidence="1 2" key="1">
    <citation type="submission" date="2014-02" db="EMBL/GenBank/DDBJ databases">
        <title>Expanding our view of genomic diversity in Candidatus Accumulibacter clades.</title>
        <authorList>
            <person name="Skennerton C.T."/>
            <person name="Barr J.J."/>
            <person name="Slater F.R."/>
            <person name="Bond P.L."/>
            <person name="Tyson G.W."/>
        </authorList>
    </citation>
    <scope>NUCLEOTIDE SEQUENCE [LARGE SCALE GENOMIC DNA]</scope>
    <source>
        <strain evidence="2">BA-91</strain>
    </source>
</reference>
<comment type="caution">
    <text evidence="1">The sequence shown here is derived from an EMBL/GenBank/DDBJ whole genome shotgun (WGS) entry which is preliminary data.</text>
</comment>
<dbReference type="EMBL" id="JDVG02000706">
    <property type="protein sequence ID" value="KFB70406.1"/>
    <property type="molecule type" value="Genomic_DNA"/>
</dbReference>
<accession>A0A084Y6R2</accession>
<evidence type="ECO:0000313" key="1">
    <source>
        <dbReference type="EMBL" id="KFB70406.1"/>
    </source>
</evidence>
<evidence type="ECO:0000313" key="2">
    <source>
        <dbReference type="Proteomes" id="UP000020077"/>
    </source>
</evidence>
<dbReference type="Proteomes" id="UP000020077">
    <property type="component" value="Unassembled WGS sequence"/>
</dbReference>